<dbReference type="InterPro" id="IPR036259">
    <property type="entry name" value="MFS_trans_sf"/>
</dbReference>
<name>A0A4V2MWK8_9APHY</name>
<evidence type="ECO:0000256" key="5">
    <source>
        <dbReference type="ARBA" id="ARBA00023136"/>
    </source>
</evidence>
<feature type="transmembrane region" description="Helical" evidence="6">
    <location>
        <begin position="200"/>
        <end position="222"/>
    </location>
</feature>
<dbReference type="EMBL" id="RWJN01000126">
    <property type="protein sequence ID" value="TCD66667.1"/>
    <property type="molecule type" value="Genomic_DNA"/>
</dbReference>
<proteinExistence type="predicted"/>
<feature type="transmembrane region" description="Helical" evidence="6">
    <location>
        <begin position="94"/>
        <end position="112"/>
    </location>
</feature>
<protein>
    <recommendedName>
        <fullName evidence="7">Major facilitator superfamily (MFS) profile domain-containing protein</fullName>
    </recommendedName>
</protein>
<feature type="transmembrane region" description="Helical" evidence="6">
    <location>
        <begin position="307"/>
        <end position="327"/>
    </location>
</feature>
<organism evidence="8 9">
    <name type="scientific">Steccherinum ochraceum</name>
    <dbReference type="NCBI Taxonomy" id="92696"/>
    <lineage>
        <taxon>Eukaryota</taxon>
        <taxon>Fungi</taxon>
        <taxon>Dikarya</taxon>
        <taxon>Basidiomycota</taxon>
        <taxon>Agaricomycotina</taxon>
        <taxon>Agaricomycetes</taxon>
        <taxon>Polyporales</taxon>
        <taxon>Steccherinaceae</taxon>
        <taxon>Steccherinum</taxon>
    </lineage>
</organism>
<dbReference type="PANTHER" id="PTHR23504">
    <property type="entry name" value="MAJOR FACILITATOR SUPERFAMILY DOMAIN-CONTAINING PROTEIN 10"/>
    <property type="match status" value="1"/>
</dbReference>
<evidence type="ECO:0000259" key="7">
    <source>
        <dbReference type="PROSITE" id="PS50850"/>
    </source>
</evidence>
<dbReference type="Pfam" id="PF07690">
    <property type="entry name" value="MFS_1"/>
    <property type="match status" value="1"/>
</dbReference>
<keyword evidence="2" id="KW-0813">Transport</keyword>
<gene>
    <name evidence="8" type="ORF">EIP91_001085</name>
</gene>
<comment type="caution">
    <text evidence="8">The sequence shown here is derived from an EMBL/GenBank/DDBJ whole genome shotgun (WGS) entry which is preliminary data.</text>
</comment>
<feature type="transmembrane region" description="Helical" evidence="6">
    <location>
        <begin position="151"/>
        <end position="174"/>
    </location>
</feature>
<dbReference type="AlphaFoldDB" id="A0A4V2MWK8"/>
<keyword evidence="4 6" id="KW-1133">Transmembrane helix</keyword>
<feature type="transmembrane region" description="Helical" evidence="6">
    <location>
        <begin position="271"/>
        <end position="295"/>
    </location>
</feature>
<sequence length="491" mass="52653">MAVSEAQPLLPPRHVQQTPLPKIKLAVVFAVKLLIPVGGSQTSPYINQRLERILGGSANVGYYSGLVSSINSITHTLAMYPLAHLSDRIGRRPVVLLGSVGIALCTLAFGFVDSLWGIIAIRSLSGFFSGTTGAIHAIVGELTDETNQSTAFPLYDIVAAVGFAVGPLIGGTFANPVTEHPDWTWITRLGLRDLFATYPYLLPNMITSALAFFTVALAWGILDETLPSHKGVHQRNASPEETTTVSEDEDPKVDVALNAWQMFAIPVIRSISVATFLLGFLGSGFNVGVVLMSYAKVSHGGLGLSPQQIGIAMFIMGSLSIFLKLSLTWILRPSPHSHQTVSQKLNSLFAQTMAAWPFTFFGFIILGWIASANVTGARTGLIWIVLSVVLFLSRIGCMPFTLIMLLVKENSPSPTSLGALNGLTELVQSVSAVISPALIGSLFAFSNNHDVLGGYFWVVFYVACSIFAAVIAARIEKQHVEAEATTAHVEA</sequence>
<accession>A0A4V2MWK8</accession>
<dbReference type="Gene3D" id="1.20.1250.20">
    <property type="entry name" value="MFS general substrate transporter like domains"/>
    <property type="match status" value="1"/>
</dbReference>
<dbReference type="GO" id="GO:0016020">
    <property type="term" value="C:membrane"/>
    <property type="evidence" value="ECO:0007669"/>
    <property type="project" value="UniProtKB-SubCell"/>
</dbReference>
<evidence type="ECO:0000256" key="3">
    <source>
        <dbReference type="ARBA" id="ARBA00022692"/>
    </source>
</evidence>
<feature type="transmembrane region" description="Helical" evidence="6">
    <location>
        <begin position="381"/>
        <end position="406"/>
    </location>
</feature>
<keyword evidence="3 6" id="KW-0812">Transmembrane</keyword>
<evidence type="ECO:0000313" key="9">
    <source>
        <dbReference type="Proteomes" id="UP000292702"/>
    </source>
</evidence>
<dbReference type="SUPFAM" id="SSF103473">
    <property type="entry name" value="MFS general substrate transporter"/>
    <property type="match status" value="1"/>
</dbReference>
<dbReference type="PROSITE" id="PS50850">
    <property type="entry name" value="MFS"/>
    <property type="match status" value="1"/>
</dbReference>
<evidence type="ECO:0000313" key="8">
    <source>
        <dbReference type="EMBL" id="TCD66667.1"/>
    </source>
</evidence>
<reference evidence="8 9" key="1">
    <citation type="submission" date="2018-11" db="EMBL/GenBank/DDBJ databases">
        <title>Genome assembly of Steccherinum ochraceum LE-BIN_3174, the white-rot fungus of the Steccherinaceae family (The Residual Polyporoid clade, Polyporales, Basidiomycota).</title>
        <authorList>
            <person name="Fedorova T.V."/>
            <person name="Glazunova O.A."/>
            <person name="Landesman E.O."/>
            <person name="Moiseenko K.V."/>
            <person name="Psurtseva N.V."/>
            <person name="Savinova O.S."/>
            <person name="Shakhova N.V."/>
            <person name="Tyazhelova T.V."/>
            <person name="Vasina D.V."/>
        </authorList>
    </citation>
    <scope>NUCLEOTIDE SEQUENCE [LARGE SCALE GENOMIC DNA]</scope>
    <source>
        <strain evidence="8 9">LE-BIN_3174</strain>
    </source>
</reference>
<dbReference type="PANTHER" id="PTHR23504:SF15">
    <property type="entry name" value="MAJOR FACILITATOR SUPERFAMILY (MFS) PROFILE DOMAIN-CONTAINING PROTEIN"/>
    <property type="match status" value="1"/>
</dbReference>
<feature type="transmembrane region" description="Helical" evidence="6">
    <location>
        <begin position="118"/>
        <end position="139"/>
    </location>
</feature>
<keyword evidence="9" id="KW-1185">Reference proteome</keyword>
<dbReference type="OrthoDB" id="419616at2759"/>
<comment type="subcellular location">
    <subcellularLocation>
        <location evidence="1">Membrane</location>
        <topology evidence="1">Multi-pass membrane protein</topology>
    </subcellularLocation>
</comment>
<evidence type="ECO:0000256" key="2">
    <source>
        <dbReference type="ARBA" id="ARBA00022448"/>
    </source>
</evidence>
<dbReference type="InterPro" id="IPR011701">
    <property type="entry name" value="MFS"/>
</dbReference>
<feature type="transmembrane region" description="Helical" evidence="6">
    <location>
        <begin position="452"/>
        <end position="473"/>
    </location>
</feature>
<keyword evidence="5 6" id="KW-0472">Membrane</keyword>
<evidence type="ECO:0000256" key="6">
    <source>
        <dbReference type="SAM" id="Phobius"/>
    </source>
</evidence>
<evidence type="ECO:0000256" key="4">
    <source>
        <dbReference type="ARBA" id="ARBA00022989"/>
    </source>
</evidence>
<feature type="domain" description="Major facilitator superfamily (MFS) profile" evidence="7">
    <location>
        <begin position="24"/>
        <end position="476"/>
    </location>
</feature>
<evidence type="ECO:0000256" key="1">
    <source>
        <dbReference type="ARBA" id="ARBA00004141"/>
    </source>
</evidence>
<feature type="transmembrane region" description="Helical" evidence="6">
    <location>
        <begin position="348"/>
        <end position="369"/>
    </location>
</feature>
<dbReference type="GO" id="GO:0022857">
    <property type="term" value="F:transmembrane transporter activity"/>
    <property type="evidence" value="ECO:0007669"/>
    <property type="project" value="InterPro"/>
</dbReference>
<dbReference type="InterPro" id="IPR020846">
    <property type="entry name" value="MFS_dom"/>
</dbReference>
<dbReference type="Proteomes" id="UP000292702">
    <property type="component" value="Unassembled WGS sequence"/>
</dbReference>